<organism evidence="7 8">
    <name type="scientific">candidate division KSB3 bacterium</name>
    <dbReference type="NCBI Taxonomy" id="2044937"/>
    <lineage>
        <taxon>Bacteria</taxon>
        <taxon>candidate division KSB3</taxon>
    </lineage>
</organism>
<dbReference type="EMBL" id="WJJP01000746">
    <property type="protein sequence ID" value="MBD3327491.1"/>
    <property type="molecule type" value="Genomic_DNA"/>
</dbReference>
<evidence type="ECO:0000256" key="6">
    <source>
        <dbReference type="SAM" id="Phobius"/>
    </source>
</evidence>
<evidence type="ECO:0000256" key="5">
    <source>
        <dbReference type="ARBA" id="ARBA00023136"/>
    </source>
</evidence>
<dbReference type="InterPro" id="IPR022791">
    <property type="entry name" value="L-PG_synthase/AglD"/>
</dbReference>
<keyword evidence="3 6" id="KW-0812">Transmembrane</keyword>
<keyword evidence="5 6" id="KW-0472">Membrane</keyword>
<proteinExistence type="predicted"/>
<feature type="transmembrane region" description="Helical" evidence="6">
    <location>
        <begin position="247"/>
        <end position="268"/>
    </location>
</feature>
<dbReference type="Pfam" id="PF03706">
    <property type="entry name" value="LPG_synthase_TM"/>
    <property type="match status" value="1"/>
</dbReference>
<comment type="subcellular location">
    <subcellularLocation>
        <location evidence="1">Cell membrane</location>
        <topology evidence="1">Multi-pass membrane protein</topology>
    </subcellularLocation>
</comment>
<sequence length="359" mass="40017">MEPRVQVEPSDNPCMPEGAKSLSFKELLTSVRPTANLTKLLSLGFGIILVSWLVSQLEISAAFEIIRNVPISLLIVGFVCYAAAFFLRAVRFKVLLPQDQATHHLFPIVLVHYTALNIIPARLGELSYVYLLKKINAVPTGYSLSSLILARVFDQIALSLLFLSSTLFVELPTSWLQTLSLGVGIFLGVTCGVLILLLTYQETCLQWLKRVLARFSWSNTTIVQRILHELEHMVQAFQHIHLAPKVIKVLGLSVGIWVSIFSVNYFLLRAFHVPLSYVEVVLTSTFIILLGLLPLHIVSGIGVHETTWVFITLALGVSRNVAITAAFGTHILSILYLGFFGMYGVWRLRHPLNASKPKE</sequence>
<dbReference type="Proteomes" id="UP000649604">
    <property type="component" value="Unassembled WGS sequence"/>
</dbReference>
<feature type="transmembrane region" description="Helical" evidence="6">
    <location>
        <begin position="280"/>
        <end position="301"/>
    </location>
</feature>
<dbReference type="AlphaFoldDB" id="A0A9D5K123"/>
<feature type="transmembrane region" description="Helical" evidence="6">
    <location>
        <begin position="175"/>
        <end position="199"/>
    </location>
</feature>
<evidence type="ECO:0000256" key="3">
    <source>
        <dbReference type="ARBA" id="ARBA00022692"/>
    </source>
</evidence>
<feature type="transmembrane region" description="Helical" evidence="6">
    <location>
        <begin position="321"/>
        <end position="346"/>
    </location>
</feature>
<feature type="transmembrane region" description="Helical" evidence="6">
    <location>
        <begin position="40"/>
        <end position="59"/>
    </location>
</feature>
<evidence type="ECO:0000256" key="1">
    <source>
        <dbReference type="ARBA" id="ARBA00004651"/>
    </source>
</evidence>
<evidence type="ECO:0000256" key="2">
    <source>
        <dbReference type="ARBA" id="ARBA00022475"/>
    </source>
</evidence>
<evidence type="ECO:0000256" key="4">
    <source>
        <dbReference type="ARBA" id="ARBA00022989"/>
    </source>
</evidence>
<feature type="transmembrane region" description="Helical" evidence="6">
    <location>
        <begin position="144"/>
        <end position="169"/>
    </location>
</feature>
<feature type="transmembrane region" description="Helical" evidence="6">
    <location>
        <begin position="110"/>
        <end position="132"/>
    </location>
</feature>
<evidence type="ECO:0000313" key="8">
    <source>
        <dbReference type="Proteomes" id="UP000649604"/>
    </source>
</evidence>
<dbReference type="NCBIfam" id="TIGR00374">
    <property type="entry name" value="flippase-like domain"/>
    <property type="match status" value="1"/>
</dbReference>
<comment type="caution">
    <text evidence="7">The sequence shown here is derived from an EMBL/GenBank/DDBJ whole genome shotgun (WGS) entry which is preliminary data.</text>
</comment>
<name>A0A9D5K123_9BACT</name>
<dbReference type="PANTHER" id="PTHR39087">
    <property type="entry name" value="UPF0104 MEMBRANE PROTEIN MJ1595"/>
    <property type="match status" value="1"/>
</dbReference>
<dbReference type="GO" id="GO:0005886">
    <property type="term" value="C:plasma membrane"/>
    <property type="evidence" value="ECO:0007669"/>
    <property type="project" value="UniProtKB-SubCell"/>
</dbReference>
<gene>
    <name evidence="7" type="ORF">GF339_23100</name>
</gene>
<protein>
    <submittedName>
        <fullName evidence="7">Flippase-like domain-containing protein</fullName>
    </submittedName>
</protein>
<keyword evidence="2" id="KW-1003">Cell membrane</keyword>
<feature type="transmembrane region" description="Helical" evidence="6">
    <location>
        <begin position="71"/>
        <end position="90"/>
    </location>
</feature>
<reference evidence="7" key="1">
    <citation type="submission" date="2019-11" db="EMBL/GenBank/DDBJ databases">
        <title>Microbial mats filling the niche in hypersaline microbial mats.</title>
        <authorList>
            <person name="Wong H.L."/>
            <person name="Macleod F.I."/>
            <person name="White R.A. III"/>
            <person name="Burns B.P."/>
        </authorList>
    </citation>
    <scope>NUCLEOTIDE SEQUENCE</scope>
    <source>
        <strain evidence="7">Rbin_158</strain>
    </source>
</reference>
<evidence type="ECO:0000313" key="7">
    <source>
        <dbReference type="EMBL" id="MBD3327491.1"/>
    </source>
</evidence>
<accession>A0A9D5K123</accession>
<dbReference type="PANTHER" id="PTHR39087:SF2">
    <property type="entry name" value="UPF0104 MEMBRANE PROTEIN MJ1595"/>
    <property type="match status" value="1"/>
</dbReference>
<keyword evidence="4 6" id="KW-1133">Transmembrane helix</keyword>